<keyword evidence="1" id="KW-0547">Nucleotide-binding</keyword>
<dbReference type="Pfam" id="PF00270">
    <property type="entry name" value="DEAD"/>
    <property type="match status" value="1"/>
</dbReference>
<dbReference type="PANTHER" id="PTHR30231">
    <property type="entry name" value="DNA POLYMERASE III SUBUNIT EPSILON"/>
    <property type="match status" value="1"/>
</dbReference>
<proteinExistence type="predicted"/>
<dbReference type="SUPFAM" id="SSF52540">
    <property type="entry name" value="P-loop containing nucleoside triphosphate hydrolases"/>
    <property type="match status" value="1"/>
</dbReference>
<dbReference type="InterPro" id="IPR036397">
    <property type="entry name" value="RNaseH_sf"/>
</dbReference>
<dbReference type="SMART" id="SM00487">
    <property type="entry name" value="DEXDc"/>
    <property type="match status" value="1"/>
</dbReference>
<feature type="domain" description="Helicase ATP-binding" evidence="4">
    <location>
        <begin position="235"/>
        <end position="533"/>
    </location>
</feature>
<gene>
    <name evidence="5" type="ORF">B0H50_10224</name>
</gene>
<keyword evidence="6" id="KW-1185">Reference proteome</keyword>
<sequence length="908" mass="102011">MKPNVYVAFDLETTGLDFEHDEIIEVALERFENGEPKESKDFLIKPKQNLRPFIASLTGISDADLADAPDFATVAGQIRQFIGDYPLVAHNAQFDSKFLRSTFAKVGISIEENPVLDTLALSRIAYRSVPNHKLETLVSYLNIKRERAHRALPDADACGKLFWMALAEIEKLDAFAKHHLARFACGTVWEKIFEDCTPSHEELLTQEPESVTPPKISSAKERLPRVREFFGQGGKLSAVIPNFSARDSQLDFAEVVERNMYKGGISLLEAGTGMGKTLAYLIPAALKAAAGERVVVSTATRTLEEQLSKHDFPMIASLFGGKVSPLVLKGRGNYICLRKFEEHLKSPDVLLAPDERETFMTLIPWVEQTKTGEGSENTGFNLSRNRLLWNKFASDASTCLGEKCRFYEKCFGLNARRQAAKANLLFINHSLFLSDLALDFALLPTYEHIVFDEAHRLPAMSHASFGKMVRFFRLRNITKILVHPKAQEKGLVAEMEAQLTKANAESSLLDACAKLREATMECEKSLHRFFLKLGKKVFKNKADGFRYTKGILAEYDTDPKTVIESCNAVKAIAEDICSQLRNNSAFALMARNLEGAAMEISRFNEDFAFITAAGKEDWVFYMEEPGNPHTAILRAIPLYPGNNWTEKFYPWIKSATFTSATLSLQNSFDYFEERMGMLSPKLSKFKHPFVRNYPSAFDVNAKRRIIIADFLPKPNDPNFQAAVENVLSEILPGNKKNALVLFTSILSMTKSHQALAPLFAKMNKLLLCQQIDGGMDSLVEMFRKKREACLLGCQVFWEGIDLPESALELLVIPKLPFPNPSNPLIAGLADKLKEKNENAFKSLYIPEALLELRQGLGRLIRSESDSGTALFLDNRLVREPYGKSFTRLWGFKHEVAHSVEELRKLLGL</sequence>
<name>A0ABX5LSD2_9BACT</name>
<evidence type="ECO:0000259" key="4">
    <source>
        <dbReference type="PROSITE" id="PS51193"/>
    </source>
</evidence>
<evidence type="ECO:0000256" key="3">
    <source>
        <dbReference type="ARBA" id="ARBA00022840"/>
    </source>
</evidence>
<keyword evidence="5" id="KW-0347">Helicase</keyword>
<dbReference type="GO" id="GO:0004386">
    <property type="term" value="F:helicase activity"/>
    <property type="evidence" value="ECO:0007669"/>
    <property type="project" value="UniProtKB-KW"/>
</dbReference>
<dbReference type="InterPro" id="IPR006555">
    <property type="entry name" value="ATP-dep_Helicase_C"/>
</dbReference>
<evidence type="ECO:0000313" key="6">
    <source>
        <dbReference type="Proteomes" id="UP000245523"/>
    </source>
</evidence>
<dbReference type="RefSeq" id="WP_109587151.1">
    <property type="nucleotide sequence ID" value="NZ_QGHD01000002.1"/>
</dbReference>
<keyword evidence="3" id="KW-0067">ATP-binding</keyword>
<evidence type="ECO:0000313" key="5">
    <source>
        <dbReference type="EMBL" id="PWL03853.1"/>
    </source>
</evidence>
<organism evidence="5 6">
    <name type="scientific">Hallerella porci</name>
    <dbReference type="NCBI Taxonomy" id="1945871"/>
    <lineage>
        <taxon>Bacteria</taxon>
        <taxon>Pseudomonadati</taxon>
        <taxon>Fibrobacterota</taxon>
        <taxon>Fibrobacteria</taxon>
        <taxon>Fibrobacterales</taxon>
        <taxon>Fibrobacteraceae</taxon>
        <taxon>Hallerella</taxon>
    </lineage>
</organism>
<dbReference type="InterPro" id="IPR006054">
    <property type="entry name" value="DnaQ"/>
</dbReference>
<reference evidence="5 6" key="1">
    <citation type="submission" date="2018-05" db="EMBL/GenBank/DDBJ databases">
        <title>Animal gut microbial communities from fecal samples from Wisconsin, USA.</title>
        <authorList>
            <person name="Neumann A."/>
        </authorList>
    </citation>
    <scope>NUCLEOTIDE SEQUENCE [LARGE SCALE GENOMIC DNA]</scope>
    <source>
        <strain evidence="5 6">UWS4</strain>
    </source>
</reference>
<dbReference type="InterPro" id="IPR027417">
    <property type="entry name" value="P-loop_NTPase"/>
</dbReference>
<dbReference type="CDD" id="cd06127">
    <property type="entry name" value="DEDDh"/>
    <property type="match status" value="1"/>
</dbReference>
<evidence type="ECO:0000256" key="2">
    <source>
        <dbReference type="ARBA" id="ARBA00022801"/>
    </source>
</evidence>
<dbReference type="NCBIfam" id="TIGR00573">
    <property type="entry name" value="dnaq"/>
    <property type="match status" value="1"/>
</dbReference>
<dbReference type="PANTHER" id="PTHR30231:SF41">
    <property type="entry name" value="DNA POLYMERASE III SUBUNIT EPSILON"/>
    <property type="match status" value="1"/>
</dbReference>
<evidence type="ECO:0000256" key="1">
    <source>
        <dbReference type="ARBA" id="ARBA00022741"/>
    </source>
</evidence>
<dbReference type="InterPro" id="IPR012337">
    <property type="entry name" value="RNaseH-like_sf"/>
</dbReference>
<dbReference type="Gene3D" id="3.40.50.300">
    <property type="entry name" value="P-loop containing nucleotide triphosphate hydrolases"/>
    <property type="match status" value="2"/>
</dbReference>
<dbReference type="SMART" id="SM00479">
    <property type="entry name" value="EXOIII"/>
    <property type="match status" value="1"/>
</dbReference>
<comment type="caution">
    <text evidence="5">The sequence shown here is derived from an EMBL/GenBank/DDBJ whole genome shotgun (WGS) entry which is preliminary data.</text>
</comment>
<dbReference type="InterPro" id="IPR014013">
    <property type="entry name" value="Helic_SF1/SF2_ATP-bd_DinG/Rad3"/>
</dbReference>
<dbReference type="EMBL" id="QGHD01000002">
    <property type="protein sequence ID" value="PWL03853.1"/>
    <property type="molecule type" value="Genomic_DNA"/>
</dbReference>
<accession>A0ABX5LSD2</accession>
<dbReference type="InterPro" id="IPR013520">
    <property type="entry name" value="Ribonucl_H"/>
</dbReference>
<dbReference type="Pfam" id="PF13307">
    <property type="entry name" value="Helicase_C_2"/>
    <property type="match status" value="1"/>
</dbReference>
<dbReference type="PROSITE" id="PS51193">
    <property type="entry name" value="HELICASE_ATP_BIND_2"/>
    <property type="match status" value="1"/>
</dbReference>
<dbReference type="Pfam" id="PF00929">
    <property type="entry name" value="RNase_T"/>
    <property type="match status" value="1"/>
</dbReference>
<dbReference type="SUPFAM" id="SSF53098">
    <property type="entry name" value="Ribonuclease H-like"/>
    <property type="match status" value="1"/>
</dbReference>
<dbReference type="InterPro" id="IPR014001">
    <property type="entry name" value="Helicase_ATP-bd"/>
</dbReference>
<dbReference type="SMART" id="SM00491">
    <property type="entry name" value="HELICc2"/>
    <property type="match status" value="1"/>
</dbReference>
<dbReference type="InterPro" id="IPR011545">
    <property type="entry name" value="DEAD/DEAH_box_helicase_dom"/>
</dbReference>
<dbReference type="Proteomes" id="UP000245523">
    <property type="component" value="Unassembled WGS sequence"/>
</dbReference>
<protein>
    <submittedName>
        <fullName evidence="5">DNA polymerase-3 subunit epsilon/ATP-dependent DNA helicase DinG</fullName>
    </submittedName>
</protein>
<keyword evidence="2" id="KW-0378">Hydrolase</keyword>
<dbReference type="Gene3D" id="3.30.420.10">
    <property type="entry name" value="Ribonuclease H-like superfamily/Ribonuclease H"/>
    <property type="match status" value="1"/>
</dbReference>